<sequence length="56" mass="6097">MADRQAEMISGMLKSSARADPFIFNQNRANEVHTPLFTVYLAGKTATPSGEVLPES</sequence>
<comment type="caution">
    <text evidence="1">The sequence shown here is derived from an EMBL/GenBank/DDBJ whole genome shotgun (WGS) entry which is preliminary data.</text>
</comment>
<accession>A0ABV6EJ63</accession>
<proteinExistence type="predicted"/>
<organism evidence="1 2">
    <name type="scientific">Serratia aquatilis</name>
    <dbReference type="NCBI Taxonomy" id="1737515"/>
    <lineage>
        <taxon>Bacteria</taxon>
        <taxon>Pseudomonadati</taxon>
        <taxon>Pseudomonadota</taxon>
        <taxon>Gammaproteobacteria</taxon>
        <taxon>Enterobacterales</taxon>
        <taxon>Yersiniaceae</taxon>
        <taxon>Serratia</taxon>
    </lineage>
</organism>
<evidence type="ECO:0000313" key="2">
    <source>
        <dbReference type="Proteomes" id="UP001589792"/>
    </source>
</evidence>
<evidence type="ECO:0000313" key="1">
    <source>
        <dbReference type="EMBL" id="MFC0229044.1"/>
    </source>
</evidence>
<gene>
    <name evidence="1" type="ORF">ACFFJ3_21545</name>
</gene>
<keyword evidence="2" id="KW-1185">Reference proteome</keyword>
<dbReference type="RefSeq" id="WP_380679536.1">
    <property type="nucleotide sequence ID" value="NZ_CP173186.1"/>
</dbReference>
<dbReference type="Proteomes" id="UP001589792">
    <property type="component" value="Unassembled WGS sequence"/>
</dbReference>
<dbReference type="EMBL" id="JBHLXG010000032">
    <property type="protein sequence ID" value="MFC0229044.1"/>
    <property type="molecule type" value="Genomic_DNA"/>
</dbReference>
<name>A0ABV6EJ63_9GAMM</name>
<reference evidence="1 2" key="1">
    <citation type="submission" date="2024-09" db="EMBL/GenBank/DDBJ databases">
        <authorList>
            <person name="Sun Q."/>
            <person name="Mori K."/>
        </authorList>
    </citation>
    <scope>NUCLEOTIDE SEQUENCE [LARGE SCALE GENOMIC DNA]</scope>
    <source>
        <strain evidence="1 2">CCM 8626</strain>
    </source>
</reference>
<protein>
    <submittedName>
        <fullName evidence="1">Uncharacterized protein</fullName>
    </submittedName>
</protein>